<organism evidence="2 3">
    <name type="scientific">Algoriphagus boritolerans DSM 17298 = JCM 18970</name>
    <dbReference type="NCBI Taxonomy" id="1120964"/>
    <lineage>
        <taxon>Bacteria</taxon>
        <taxon>Pseudomonadati</taxon>
        <taxon>Bacteroidota</taxon>
        <taxon>Cytophagia</taxon>
        <taxon>Cytophagales</taxon>
        <taxon>Cyclobacteriaceae</taxon>
        <taxon>Algoriphagus</taxon>
    </lineage>
</organism>
<feature type="domain" description="AB hydrolase-1" evidence="1">
    <location>
        <begin position="29"/>
        <end position="130"/>
    </location>
</feature>
<dbReference type="OrthoDB" id="2247630at2"/>
<dbReference type="RefSeq" id="WP_103926789.1">
    <property type="nucleotide sequence ID" value="NZ_FNVR01000055.1"/>
</dbReference>
<dbReference type="InterPro" id="IPR029058">
    <property type="entry name" value="AB_hydrolase_fold"/>
</dbReference>
<keyword evidence="3" id="KW-1185">Reference proteome</keyword>
<dbReference type="PANTHER" id="PTHR43798">
    <property type="entry name" value="MONOACYLGLYCEROL LIPASE"/>
    <property type="match status" value="1"/>
</dbReference>
<dbReference type="Pfam" id="PF00561">
    <property type="entry name" value="Abhydrolase_1"/>
    <property type="match status" value="1"/>
</dbReference>
<name>A0A1H6AQL6_9BACT</name>
<evidence type="ECO:0000313" key="2">
    <source>
        <dbReference type="EMBL" id="SEG50682.1"/>
    </source>
</evidence>
<evidence type="ECO:0000259" key="1">
    <source>
        <dbReference type="Pfam" id="PF00561"/>
    </source>
</evidence>
<dbReference type="AlphaFoldDB" id="A0A1H6AQL6"/>
<evidence type="ECO:0000313" key="3">
    <source>
        <dbReference type="Proteomes" id="UP000236736"/>
    </source>
</evidence>
<dbReference type="InterPro" id="IPR000073">
    <property type="entry name" value="AB_hydrolase_1"/>
</dbReference>
<gene>
    <name evidence="2" type="ORF">SAMN03080598_04255</name>
</gene>
<dbReference type="EMBL" id="FNVR01000055">
    <property type="protein sequence ID" value="SEG50682.1"/>
    <property type="molecule type" value="Genomic_DNA"/>
</dbReference>
<reference evidence="3" key="1">
    <citation type="submission" date="2016-10" db="EMBL/GenBank/DDBJ databases">
        <authorList>
            <person name="Varghese N."/>
            <person name="Submissions S."/>
        </authorList>
    </citation>
    <scope>NUCLEOTIDE SEQUENCE [LARGE SCALE GENOMIC DNA]</scope>
    <source>
        <strain evidence="3">DSM 17298</strain>
    </source>
</reference>
<dbReference type="InterPro" id="IPR050266">
    <property type="entry name" value="AB_hydrolase_sf"/>
</dbReference>
<protein>
    <submittedName>
        <fullName evidence="2">Pimeloyl-ACP methyl ester carboxylesterase</fullName>
    </submittedName>
</protein>
<dbReference type="SUPFAM" id="SSF53474">
    <property type="entry name" value="alpha/beta-Hydrolases"/>
    <property type="match status" value="1"/>
</dbReference>
<dbReference type="STRING" id="1120964.GCA_001313265_07735"/>
<dbReference type="Proteomes" id="UP000236736">
    <property type="component" value="Unassembled WGS sequence"/>
</dbReference>
<accession>A0A1H6AQL6</accession>
<dbReference type="Gene3D" id="3.40.50.1820">
    <property type="entry name" value="alpha/beta hydrolase"/>
    <property type="match status" value="1"/>
</dbReference>
<dbReference type="PANTHER" id="PTHR43798:SF33">
    <property type="entry name" value="HYDROLASE, PUTATIVE (AFU_ORTHOLOGUE AFUA_2G14860)-RELATED"/>
    <property type="match status" value="1"/>
</dbReference>
<proteinExistence type="predicted"/>
<sequence length="270" mass="30010">METFCFTTNDDHKLHGVFLPAKRDPPQHPLIMLHGGGPDHKSLLPLAESLCINRNIILPDVRGYGKSVCYDKTCYTWNRYAEDVAELLHHFNIKEAVIGGTGIGSTISLKTSILYPKIVKGLVLISVEDIEDDVAKEAEILFFEKYMKQLQEDGLSAAWESILPQMSAIIGEMVRDGIKRSDAQSILAAGSIVYDRAFKNVDELAVINVPTLLIPGGDVRHPSELANQISRKISNATLSTVGISDDIRTIHEFAQVFYPIIYNFLKTNNL</sequence>
<dbReference type="GO" id="GO:0016020">
    <property type="term" value="C:membrane"/>
    <property type="evidence" value="ECO:0007669"/>
    <property type="project" value="TreeGrafter"/>
</dbReference>